<evidence type="ECO:0000313" key="3">
    <source>
        <dbReference type="EMBL" id="PJA45598.1"/>
    </source>
</evidence>
<dbReference type="Pfam" id="PF16158">
    <property type="entry name" value="N_BRCA1_IG"/>
    <property type="match status" value="1"/>
</dbReference>
<feature type="domain" description="Nbr1 FW" evidence="2">
    <location>
        <begin position="63"/>
        <end position="161"/>
    </location>
</feature>
<name>A0A2M7XCI3_9BACT</name>
<dbReference type="EMBL" id="PFWU01000029">
    <property type="protein sequence ID" value="PJA45598.1"/>
    <property type="molecule type" value="Genomic_DNA"/>
</dbReference>
<dbReference type="Gene3D" id="2.60.40.10">
    <property type="entry name" value="Immunoglobulins"/>
    <property type="match status" value="2"/>
</dbReference>
<dbReference type="InterPro" id="IPR032350">
    <property type="entry name" value="Nbr1_FW"/>
</dbReference>
<organism evidence="3 4">
    <name type="scientific">Candidatus Uhrbacteria bacterium CG_4_9_14_3_um_filter_50_9</name>
    <dbReference type="NCBI Taxonomy" id="1975035"/>
    <lineage>
        <taxon>Bacteria</taxon>
        <taxon>Candidatus Uhriibacteriota</taxon>
    </lineage>
</organism>
<dbReference type="InterPro" id="IPR013693">
    <property type="entry name" value="SpoIID/LytB_N"/>
</dbReference>
<dbReference type="Pfam" id="PF08486">
    <property type="entry name" value="SpoIID"/>
    <property type="match status" value="1"/>
</dbReference>
<gene>
    <name evidence="3" type="ORF">CO174_02265</name>
</gene>
<evidence type="ECO:0000313" key="4">
    <source>
        <dbReference type="Proteomes" id="UP000229385"/>
    </source>
</evidence>
<dbReference type="Proteomes" id="UP000229385">
    <property type="component" value="Unassembled WGS sequence"/>
</dbReference>
<dbReference type="AlphaFoldDB" id="A0A2M7XCI3"/>
<comment type="caution">
    <text evidence="3">The sequence shown here is derived from an EMBL/GenBank/DDBJ whole genome shotgun (WGS) entry which is preliminary data.</text>
</comment>
<dbReference type="InterPro" id="IPR013783">
    <property type="entry name" value="Ig-like_fold"/>
</dbReference>
<evidence type="ECO:0000259" key="1">
    <source>
        <dbReference type="Pfam" id="PF08486"/>
    </source>
</evidence>
<protein>
    <recommendedName>
        <fullName evidence="5">Sporulation stage II protein D amidase enhancer LytB N-terminal domain-containing protein</fullName>
    </recommendedName>
</protein>
<evidence type="ECO:0000259" key="2">
    <source>
        <dbReference type="Pfam" id="PF16158"/>
    </source>
</evidence>
<proteinExistence type="predicted"/>
<sequence length="645" mass="71597">MLELQIMNFLSRDTHASRGKTAHWKLVSVSLFLALAGLFLFTGSASAASLKGFEALQVSAPKQGFTIAPGSTEEVTVEFQNTGEKTWVSSGSSYVSVYTYDPKYRHSDFEATDWSDWTQAATLDGGSVAPGSIGRITLTLTAPTKEGQYEETFHLAAEDTAWIPGGEFTLVINVSDEAVTPVATTPAQDEDVSTTQTEGLSAMLLLRSSKNVVAAGGEEVTYTVGIKNTGTIAWGSRGIVTSDLAVASTDTSHVSWVSSTQLVMNDSGTVNPGGLEFFKFTFTAPSSKGAHTVRYYLSANETVIPDFYIDIPVEVTSGAKDVIDDPITIDDDAASGHNVIDEPLLRVAVLIVDEETDWQVEISCDSDWRIKDSEGGLLGVMEAGEMVRAFYKNQRYYFNRGSALEETYKHLLFLPEDEDAICTIENFDQRETRSASRAYNRYHGSLELRNNTIDDNTYVINELRMSDYLSGLAETSDYSHQEFKKALIVAARTYAMYNFERAKGGESSTKHGGKGFHIVGWPDDQYYQGYDYEVQHPSIRDAVEDTYGVTVNWFDPEDGDYRTAITPYFSRSDGRTRSFAEVWYNEVDWLQSVDAPCDAERGYTLWGHGVGMSATEALCMADEGETWDDILHYFYTDIELFQRWE</sequence>
<accession>A0A2M7XCI3</accession>
<reference evidence="4" key="1">
    <citation type="submission" date="2017-09" db="EMBL/GenBank/DDBJ databases">
        <title>Depth-based differentiation of microbial function through sediment-hosted aquifers and enrichment of novel symbionts in the deep terrestrial subsurface.</title>
        <authorList>
            <person name="Probst A.J."/>
            <person name="Ladd B."/>
            <person name="Jarett J.K."/>
            <person name="Geller-Mcgrath D.E."/>
            <person name="Sieber C.M.K."/>
            <person name="Emerson J.B."/>
            <person name="Anantharaman K."/>
            <person name="Thomas B.C."/>
            <person name="Malmstrom R."/>
            <person name="Stieglmeier M."/>
            <person name="Klingl A."/>
            <person name="Woyke T."/>
            <person name="Ryan C.M."/>
            <person name="Banfield J.F."/>
        </authorList>
    </citation>
    <scope>NUCLEOTIDE SEQUENCE [LARGE SCALE GENOMIC DNA]</scope>
</reference>
<feature type="domain" description="Sporulation stage II protein D amidase enhancer LytB N-terminal" evidence="1">
    <location>
        <begin position="455"/>
        <end position="550"/>
    </location>
</feature>
<evidence type="ECO:0008006" key="5">
    <source>
        <dbReference type="Google" id="ProtNLM"/>
    </source>
</evidence>